<accession>A0ACC2ZRS0</accession>
<protein>
    <submittedName>
        <fullName evidence="1">Uncharacterized protein</fullName>
    </submittedName>
</protein>
<dbReference type="EMBL" id="JAPDRQ010000364">
    <property type="protein sequence ID" value="KAJ9650252.1"/>
    <property type="molecule type" value="Genomic_DNA"/>
</dbReference>
<proteinExistence type="predicted"/>
<comment type="caution">
    <text evidence="1">The sequence shown here is derived from an EMBL/GenBank/DDBJ whole genome shotgun (WGS) entry which is preliminary data.</text>
</comment>
<reference evidence="1" key="1">
    <citation type="submission" date="2022-10" db="EMBL/GenBank/DDBJ databases">
        <title>Culturing micro-colonial fungi from biological soil crusts in the Mojave desert and describing Neophaeococcomyces mojavensis, and introducing the new genera and species Taxawa tesnikishii.</title>
        <authorList>
            <person name="Kurbessoian T."/>
            <person name="Stajich J.E."/>
        </authorList>
    </citation>
    <scope>NUCLEOTIDE SEQUENCE</scope>
    <source>
        <strain evidence="1">JES_112</strain>
    </source>
</reference>
<name>A0ACC2ZRS0_9EURO</name>
<evidence type="ECO:0000313" key="2">
    <source>
        <dbReference type="Proteomes" id="UP001172386"/>
    </source>
</evidence>
<organism evidence="1 2">
    <name type="scientific">Neophaeococcomyces mojaviensis</name>
    <dbReference type="NCBI Taxonomy" id="3383035"/>
    <lineage>
        <taxon>Eukaryota</taxon>
        <taxon>Fungi</taxon>
        <taxon>Dikarya</taxon>
        <taxon>Ascomycota</taxon>
        <taxon>Pezizomycotina</taxon>
        <taxon>Eurotiomycetes</taxon>
        <taxon>Chaetothyriomycetidae</taxon>
        <taxon>Chaetothyriales</taxon>
        <taxon>Chaetothyriales incertae sedis</taxon>
        <taxon>Neophaeococcomyces</taxon>
    </lineage>
</organism>
<gene>
    <name evidence="1" type="ORF">H2198_010440</name>
</gene>
<dbReference type="Proteomes" id="UP001172386">
    <property type="component" value="Unassembled WGS sequence"/>
</dbReference>
<sequence>MAEPPQSEQESSSEYDGIVIGLGERIPRWDVTQQPNRKLQYFVRKDTFPPDVTDDQSVANFYFMYKKKDPDDDENSVTRAMAFFPNENDSNVIVYEAALNPSDPERLRNTFIHELGHVIGLRHEFAITGDDVTESKPERTPAKQFSLKNLDSIMSYRRGRFFQQSDKDGVRAFYKLKNNDLVDDAPVTDYIPQLRKKN</sequence>
<evidence type="ECO:0000313" key="1">
    <source>
        <dbReference type="EMBL" id="KAJ9650252.1"/>
    </source>
</evidence>
<keyword evidence="2" id="KW-1185">Reference proteome</keyword>